<organism evidence="1 2">
    <name type="scientific">Paenibacillus chondroitinus</name>
    <dbReference type="NCBI Taxonomy" id="59842"/>
    <lineage>
        <taxon>Bacteria</taxon>
        <taxon>Bacillati</taxon>
        <taxon>Bacillota</taxon>
        <taxon>Bacilli</taxon>
        <taxon>Bacillales</taxon>
        <taxon>Paenibacillaceae</taxon>
        <taxon>Paenibacillus</taxon>
    </lineage>
</organism>
<dbReference type="EMBL" id="JAROBY010000047">
    <property type="protein sequence ID" value="MEB4797253.1"/>
    <property type="molecule type" value="Genomic_DNA"/>
</dbReference>
<proteinExistence type="predicted"/>
<gene>
    <name evidence="1" type="ORF">P5G65_25445</name>
</gene>
<reference evidence="1 2" key="1">
    <citation type="submission" date="2023-03" db="EMBL/GenBank/DDBJ databases">
        <title>Bacillus Genome Sequencing.</title>
        <authorList>
            <person name="Dunlap C."/>
        </authorList>
    </citation>
    <scope>NUCLEOTIDE SEQUENCE [LARGE SCALE GENOMIC DNA]</scope>
    <source>
        <strain evidence="1 2">NRS-1351</strain>
    </source>
</reference>
<accession>A0ABU6DJT6</accession>
<protein>
    <submittedName>
        <fullName evidence="1">Uncharacterized protein</fullName>
    </submittedName>
</protein>
<keyword evidence="2" id="KW-1185">Reference proteome</keyword>
<evidence type="ECO:0000313" key="1">
    <source>
        <dbReference type="EMBL" id="MEB4797253.1"/>
    </source>
</evidence>
<dbReference type="Proteomes" id="UP001355653">
    <property type="component" value="Unassembled WGS sequence"/>
</dbReference>
<evidence type="ECO:0000313" key="2">
    <source>
        <dbReference type="Proteomes" id="UP001355653"/>
    </source>
</evidence>
<comment type="caution">
    <text evidence="1">The sequence shown here is derived from an EMBL/GenBank/DDBJ whole genome shotgun (WGS) entry which is preliminary data.</text>
</comment>
<name>A0ABU6DJT6_9BACL</name>
<sequence length="91" mass="10332">MKGTLPADIPQFDESKLKSMLLKAYDVIPTYYTPPLTNPVTITEDPVKPVLIYTLVRKANYSNYFSDAKDAVWREFSTAKLITVDQIESSK</sequence>
<dbReference type="RefSeq" id="WP_127456189.1">
    <property type="nucleotide sequence ID" value="NZ_JAROBY010000047.1"/>
</dbReference>